<gene>
    <name evidence="3" type="ORF">UFOVP1004_30</name>
</gene>
<keyword evidence="2" id="KW-1035">Host cytoplasm</keyword>
<keyword evidence="1" id="KW-0167">Capsid protein</keyword>
<evidence type="ECO:0000256" key="1">
    <source>
        <dbReference type="ARBA" id="ARBA00022561"/>
    </source>
</evidence>
<proteinExistence type="predicted"/>
<accession>A0A6J5Q0M7</accession>
<dbReference type="GO" id="GO:0019028">
    <property type="term" value="C:viral capsid"/>
    <property type="evidence" value="ECO:0007669"/>
    <property type="project" value="UniProtKB-KW"/>
</dbReference>
<name>A0A6J5Q0M7_9CAUD</name>
<evidence type="ECO:0000313" key="3">
    <source>
        <dbReference type="EMBL" id="CAB4177853.1"/>
    </source>
</evidence>
<keyword evidence="1" id="KW-0946">Virion</keyword>
<sequence>MPSNVKELLKWEGLTALYTEADYNLQTPLTDKFFTNPIQVDGDEYEILVDPNDTRPAPINRKDSAARNMDGVGLIDRRGVLLRTFNSQSFGQDVMSAIREPKSRELDRKGKAEILRQTARFRQRHALLKELLIARALTTGSVIYDRSTGNIVDTASGTTETIDLGVAAAHKGNLGGQVSVTLANVAFDLIGLLDYIDSTAIVENSEPITDVHCDISMKALIYKNTQFQAWAAKGNRDSESVLRGQFVEGLFGKNWHFYGASYTDSTGTKKKYIPSTVMAFTPPAESRTWYDPAEGSSLVPTSVEAKGSIEDAVNSLAEVYGPHSYSQATLNPVRVDHYAGDCFGWNYKAPQSVFMPTVVF</sequence>
<organism evidence="3">
    <name type="scientific">uncultured Caudovirales phage</name>
    <dbReference type="NCBI Taxonomy" id="2100421"/>
    <lineage>
        <taxon>Viruses</taxon>
        <taxon>Duplodnaviria</taxon>
        <taxon>Heunggongvirae</taxon>
        <taxon>Uroviricota</taxon>
        <taxon>Caudoviricetes</taxon>
        <taxon>Peduoviridae</taxon>
        <taxon>Maltschvirus</taxon>
        <taxon>Maltschvirus maltsch</taxon>
    </lineage>
</organism>
<dbReference type="Pfam" id="PF03864">
    <property type="entry name" value="Phage_cap_E"/>
    <property type="match status" value="1"/>
</dbReference>
<evidence type="ECO:0000256" key="2">
    <source>
        <dbReference type="ARBA" id="ARBA00023200"/>
    </source>
</evidence>
<dbReference type="InterPro" id="IPR005564">
    <property type="entry name" value="Major_capsid_GpE"/>
</dbReference>
<protein>
    <submittedName>
        <fullName evidence="3">Major capsid protein GpE</fullName>
    </submittedName>
</protein>
<reference evidence="3" key="1">
    <citation type="submission" date="2020-05" db="EMBL/GenBank/DDBJ databases">
        <authorList>
            <person name="Chiriac C."/>
            <person name="Salcher M."/>
            <person name="Ghai R."/>
            <person name="Kavagutti S V."/>
        </authorList>
    </citation>
    <scope>NUCLEOTIDE SEQUENCE</scope>
</reference>
<dbReference type="EMBL" id="LR796964">
    <property type="protein sequence ID" value="CAB4177853.1"/>
    <property type="molecule type" value="Genomic_DNA"/>
</dbReference>